<dbReference type="Proteomes" id="UP001396898">
    <property type="component" value="Unassembled WGS sequence"/>
</dbReference>
<dbReference type="EMBL" id="JAQQWI010000018">
    <property type="protein sequence ID" value="KAK8000994.1"/>
    <property type="molecule type" value="Genomic_DNA"/>
</dbReference>
<sequence length="312" mass="35485">MQSLYQEGVKNEMLAHPGSIVNVNTPYRTEDVELALSIAHFPDKPVPEKLGSLTYYNLLKFTGELGIMHILRPSTNKWLAQIDISKVPEGKSMGKRLFMAWELGDRHSFESLVTQAALNAEDPQDGKFVNNLAQSDWFKDLPEAFGTRAPRIFDGIFDAVRTIRLQAIKDIYAMINDDMTSVATGKVVGDANRRVCRANNRQDRCELLMAGYIHQKIHKHNLSPMEYGRLPAEIQTRSVNQIIESIEEMRKELEKPPSWSLGATHRRCHLSLTIFTELDAMQQELSVTLNENFNEHFSRQGQLMGLEVAEDE</sequence>
<evidence type="ECO:0000313" key="2">
    <source>
        <dbReference type="Proteomes" id="UP001396898"/>
    </source>
</evidence>
<organism evidence="1 2">
    <name type="scientific">Apiospora marii</name>
    <dbReference type="NCBI Taxonomy" id="335849"/>
    <lineage>
        <taxon>Eukaryota</taxon>
        <taxon>Fungi</taxon>
        <taxon>Dikarya</taxon>
        <taxon>Ascomycota</taxon>
        <taxon>Pezizomycotina</taxon>
        <taxon>Sordariomycetes</taxon>
        <taxon>Xylariomycetidae</taxon>
        <taxon>Amphisphaeriales</taxon>
        <taxon>Apiosporaceae</taxon>
        <taxon>Apiospora</taxon>
    </lineage>
</organism>
<comment type="caution">
    <text evidence="1">The sequence shown here is derived from an EMBL/GenBank/DDBJ whole genome shotgun (WGS) entry which is preliminary data.</text>
</comment>
<name>A0ABR1R5J1_9PEZI</name>
<gene>
    <name evidence="1" type="ORF">PG991_013216</name>
</gene>
<accession>A0ABR1R5J1</accession>
<evidence type="ECO:0000313" key="1">
    <source>
        <dbReference type="EMBL" id="KAK8000994.1"/>
    </source>
</evidence>
<reference evidence="1 2" key="1">
    <citation type="submission" date="2023-01" db="EMBL/GenBank/DDBJ databases">
        <title>Analysis of 21 Apiospora genomes using comparative genomics revels a genus with tremendous synthesis potential of carbohydrate active enzymes and secondary metabolites.</title>
        <authorList>
            <person name="Sorensen T."/>
        </authorList>
    </citation>
    <scope>NUCLEOTIDE SEQUENCE [LARGE SCALE GENOMIC DNA]</scope>
    <source>
        <strain evidence="1 2">CBS 20057</strain>
    </source>
</reference>
<keyword evidence="2" id="KW-1185">Reference proteome</keyword>
<protein>
    <submittedName>
        <fullName evidence="1">Uncharacterized protein</fullName>
    </submittedName>
</protein>
<proteinExistence type="predicted"/>